<dbReference type="KEGG" id="spl:Spea_2544"/>
<proteinExistence type="predicted"/>
<keyword evidence="1" id="KW-1133">Transmembrane helix</keyword>
<dbReference type="RefSeq" id="WP_012155771.1">
    <property type="nucleotide sequence ID" value="NC_009901.1"/>
</dbReference>
<keyword evidence="1" id="KW-0472">Membrane</keyword>
<accession>A8H5M7</accession>
<dbReference type="eggNOG" id="ENOG5031E8I">
    <property type="taxonomic scope" value="Bacteria"/>
</dbReference>
<reference evidence="2 3" key="1">
    <citation type="submission" date="2007-10" db="EMBL/GenBank/DDBJ databases">
        <title>Complete sequence of Shewanella pealeana ATCC 700345.</title>
        <authorList>
            <consortium name="US DOE Joint Genome Institute"/>
            <person name="Copeland A."/>
            <person name="Lucas S."/>
            <person name="Lapidus A."/>
            <person name="Barry K."/>
            <person name="Glavina del Rio T."/>
            <person name="Dalin E."/>
            <person name="Tice H."/>
            <person name="Pitluck S."/>
            <person name="Chertkov O."/>
            <person name="Brettin T."/>
            <person name="Bruce D."/>
            <person name="Detter J.C."/>
            <person name="Han C."/>
            <person name="Schmutz J."/>
            <person name="Larimer F."/>
            <person name="Land M."/>
            <person name="Hauser L."/>
            <person name="Kyrpides N."/>
            <person name="Kim E."/>
            <person name="Zhao J.-S.Z."/>
            <person name="Manno D."/>
            <person name="Hawari J."/>
            <person name="Richardson P."/>
        </authorList>
    </citation>
    <scope>NUCLEOTIDE SEQUENCE [LARGE SCALE GENOMIC DNA]</scope>
    <source>
        <strain evidence="3">ATCC 700345 / ANG-SQ1</strain>
    </source>
</reference>
<dbReference type="Proteomes" id="UP000002608">
    <property type="component" value="Chromosome"/>
</dbReference>
<protein>
    <submittedName>
        <fullName evidence="2">Uncharacterized protein</fullName>
    </submittedName>
</protein>
<dbReference type="HOGENOM" id="CLU_2119447_0_0_6"/>
<dbReference type="OrthoDB" id="6270251at2"/>
<keyword evidence="3" id="KW-1185">Reference proteome</keyword>
<evidence type="ECO:0000313" key="2">
    <source>
        <dbReference type="EMBL" id="ABV87864.1"/>
    </source>
</evidence>
<gene>
    <name evidence="2" type="ordered locus">Spea_2544</name>
</gene>
<sequence>MVTFKYDLNQDNIELQASNWSGLEQMYINGTHVSSKLNFGQHSEHNLVLNDGKQAKLHLFFDPLTEQLICRIYKQNNLVASLKQGKEELYRSRKLTQLGILAMGIIIVLLLTLS</sequence>
<organism evidence="2 3">
    <name type="scientific">Shewanella pealeana (strain ATCC 700345 / ANG-SQ1)</name>
    <dbReference type="NCBI Taxonomy" id="398579"/>
    <lineage>
        <taxon>Bacteria</taxon>
        <taxon>Pseudomonadati</taxon>
        <taxon>Pseudomonadota</taxon>
        <taxon>Gammaproteobacteria</taxon>
        <taxon>Alteromonadales</taxon>
        <taxon>Shewanellaceae</taxon>
        <taxon>Shewanella</taxon>
    </lineage>
</organism>
<feature type="transmembrane region" description="Helical" evidence="1">
    <location>
        <begin position="95"/>
        <end position="113"/>
    </location>
</feature>
<evidence type="ECO:0000313" key="3">
    <source>
        <dbReference type="Proteomes" id="UP000002608"/>
    </source>
</evidence>
<name>A8H5M7_SHEPA</name>
<dbReference type="AlphaFoldDB" id="A8H5M7"/>
<evidence type="ECO:0000256" key="1">
    <source>
        <dbReference type="SAM" id="Phobius"/>
    </source>
</evidence>
<dbReference type="EMBL" id="CP000851">
    <property type="protein sequence ID" value="ABV87864.1"/>
    <property type="molecule type" value="Genomic_DNA"/>
</dbReference>
<keyword evidence="1" id="KW-0812">Transmembrane</keyword>